<evidence type="ECO:0008006" key="8">
    <source>
        <dbReference type="Google" id="ProtNLM"/>
    </source>
</evidence>
<organism evidence="6 7">
    <name type="scientific">Rhodovulum euryhalinum</name>
    <dbReference type="NCBI Taxonomy" id="35805"/>
    <lineage>
        <taxon>Bacteria</taxon>
        <taxon>Pseudomonadati</taxon>
        <taxon>Pseudomonadota</taxon>
        <taxon>Alphaproteobacteria</taxon>
        <taxon>Rhodobacterales</taxon>
        <taxon>Paracoccaceae</taxon>
        <taxon>Rhodovulum</taxon>
    </lineage>
</organism>
<dbReference type="Pfam" id="PF22780">
    <property type="entry name" value="HI0933_like_1st"/>
    <property type="match status" value="1"/>
</dbReference>
<dbReference type="OrthoDB" id="9773233at2"/>
<dbReference type="AlphaFoldDB" id="A0A4R2KJW5"/>
<feature type="domain" description="RsdA/BaiN/AoA(So)-like Rossmann fold-like" evidence="4">
    <location>
        <begin position="4"/>
        <end position="381"/>
    </location>
</feature>
<evidence type="ECO:0000256" key="1">
    <source>
        <dbReference type="ARBA" id="ARBA00001974"/>
    </source>
</evidence>
<dbReference type="PANTHER" id="PTHR42887:SF2">
    <property type="entry name" value="OS12G0638800 PROTEIN"/>
    <property type="match status" value="1"/>
</dbReference>
<evidence type="ECO:0000256" key="2">
    <source>
        <dbReference type="ARBA" id="ARBA00022630"/>
    </source>
</evidence>
<dbReference type="Pfam" id="PF03486">
    <property type="entry name" value="HI0933_like"/>
    <property type="match status" value="1"/>
</dbReference>
<evidence type="ECO:0000259" key="5">
    <source>
        <dbReference type="Pfam" id="PF22780"/>
    </source>
</evidence>
<sequence>MDYDAIILGAGGAGLMAAATAGQAGARVLVIDHADRPGKKILISGGGRCNFTNTGAGPANFLSGNPHFCKSALSRYSQWDFLALVERHGIAWHEKTLGQLFCDGSARQIVAMLLEECRKGGVEIWLGTRIGEIEHADGRFRVAGCVARQLVIATGGPSIPKMGATGIAYDIARRFGLEVVPPRPALVPLTLGQEDALFTSIPGVSCPVVARVGDVAFEEAALFTHRGLSGPAILQASSYWRPGGTVSLSVLPDAAGTLRAARRHMPRSHLKAVLAQHLPTRLAEVLALRIGLTRELGNVTDADLDAATATLTRLTFRPTGTEGYAKAEVTAGGISTAALSSKTMEARDVPGLYAIGEAVDVTGWLGGYNFQWAWSSGVAAGLAIAARHGCP</sequence>
<proteinExistence type="predicted"/>
<protein>
    <recommendedName>
        <fullName evidence="8">Aminoacetone oxidase family FAD-binding enzyme</fullName>
    </recommendedName>
</protein>
<dbReference type="InterPro" id="IPR055178">
    <property type="entry name" value="RsdA/BaiN/AoA(So)-like_dom"/>
</dbReference>
<gene>
    <name evidence="6" type="ORF">EV655_10350</name>
</gene>
<dbReference type="Proteomes" id="UP000295142">
    <property type="component" value="Unassembled WGS sequence"/>
</dbReference>
<dbReference type="SUPFAM" id="SSF51905">
    <property type="entry name" value="FAD/NAD(P)-binding domain"/>
    <property type="match status" value="1"/>
</dbReference>
<dbReference type="RefSeq" id="WP_132542237.1">
    <property type="nucleotide sequence ID" value="NZ_SLWW01000003.1"/>
</dbReference>
<dbReference type="InterPro" id="IPR023166">
    <property type="entry name" value="BaiN-like_dom_sf"/>
</dbReference>
<keyword evidence="7" id="KW-1185">Reference proteome</keyword>
<keyword evidence="3" id="KW-0274">FAD</keyword>
<dbReference type="EMBL" id="SLWW01000003">
    <property type="protein sequence ID" value="TCO72822.1"/>
    <property type="molecule type" value="Genomic_DNA"/>
</dbReference>
<dbReference type="PANTHER" id="PTHR42887">
    <property type="entry name" value="OS12G0638800 PROTEIN"/>
    <property type="match status" value="1"/>
</dbReference>
<accession>A0A4R2KJW5</accession>
<dbReference type="PRINTS" id="PR00411">
    <property type="entry name" value="PNDRDTASEI"/>
</dbReference>
<reference evidence="6 7" key="1">
    <citation type="submission" date="2019-03" db="EMBL/GenBank/DDBJ databases">
        <title>Genomic Encyclopedia of Type Strains, Phase IV (KMG-IV): sequencing the most valuable type-strain genomes for metagenomic binning, comparative biology and taxonomic classification.</title>
        <authorList>
            <person name="Goeker M."/>
        </authorList>
    </citation>
    <scope>NUCLEOTIDE SEQUENCE [LARGE SCALE GENOMIC DNA]</scope>
    <source>
        <strain evidence="6 7">DSM 4868</strain>
    </source>
</reference>
<dbReference type="PRINTS" id="PR00368">
    <property type="entry name" value="FADPNR"/>
</dbReference>
<evidence type="ECO:0000259" key="4">
    <source>
        <dbReference type="Pfam" id="PF03486"/>
    </source>
</evidence>
<dbReference type="InterPro" id="IPR004792">
    <property type="entry name" value="BaiN-like"/>
</dbReference>
<dbReference type="Gene3D" id="1.10.8.260">
    <property type="entry name" value="HI0933 insert domain-like"/>
    <property type="match status" value="1"/>
</dbReference>
<keyword evidence="2" id="KW-0285">Flavoprotein</keyword>
<dbReference type="InterPro" id="IPR036188">
    <property type="entry name" value="FAD/NAD-bd_sf"/>
</dbReference>
<dbReference type="NCBIfam" id="TIGR00275">
    <property type="entry name" value="aminoacetone oxidase family FAD-binding enzyme"/>
    <property type="match status" value="1"/>
</dbReference>
<comment type="cofactor">
    <cofactor evidence="1">
        <name>FAD</name>
        <dbReference type="ChEBI" id="CHEBI:57692"/>
    </cofactor>
</comment>
<name>A0A4R2KJW5_9RHOB</name>
<evidence type="ECO:0000313" key="7">
    <source>
        <dbReference type="Proteomes" id="UP000295142"/>
    </source>
</evidence>
<dbReference type="InterPro" id="IPR057661">
    <property type="entry name" value="RsdA/BaiN/AoA(So)_Rossmann"/>
</dbReference>
<evidence type="ECO:0000313" key="6">
    <source>
        <dbReference type="EMBL" id="TCO72822.1"/>
    </source>
</evidence>
<feature type="domain" description="RsdA/BaiN/AoA(So)-like insert" evidence="5">
    <location>
        <begin position="183"/>
        <end position="329"/>
    </location>
</feature>
<evidence type="ECO:0000256" key="3">
    <source>
        <dbReference type="ARBA" id="ARBA00022827"/>
    </source>
</evidence>
<dbReference type="Gene3D" id="2.40.30.10">
    <property type="entry name" value="Translation factors"/>
    <property type="match status" value="1"/>
</dbReference>
<dbReference type="Gene3D" id="3.50.50.60">
    <property type="entry name" value="FAD/NAD(P)-binding domain"/>
    <property type="match status" value="1"/>
</dbReference>
<comment type="caution">
    <text evidence="6">The sequence shown here is derived from an EMBL/GenBank/DDBJ whole genome shotgun (WGS) entry which is preliminary data.</text>
</comment>
<dbReference type="SUPFAM" id="SSF160996">
    <property type="entry name" value="HI0933 insert domain-like"/>
    <property type="match status" value="1"/>
</dbReference>